<protein>
    <submittedName>
        <fullName evidence="2">VWA domain-containing protein</fullName>
    </submittedName>
</protein>
<comment type="caution">
    <text evidence="2">The sequence shown here is derived from an EMBL/GenBank/DDBJ whole genome shotgun (WGS) entry which is preliminary data.</text>
</comment>
<evidence type="ECO:0000313" key="2">
    <source>
        <dbReference type="EMBL" id="MBN8660970.1"/>
    </source>
</evidence>
<evidence type="ECO:0000259" key="1">
    <source>
        <dbReference type="PROSITE" id="PS50234"/>
    </source>
</evidence>
<name>A0A8J7TLE5_9BACT</name>
<sequence length="315" mass="34892">MKLKGRVDELAMFASMAGMKLSSSQFEPGKTKVEAVRNGSSAFYCGIQSGDLISNIQASEDFLKVDFKRDGKAYSSMVPIKLSVYRRKLKEGISDPQPGPVNKSIKSGLNFDDTMLKALAAKLSHYHIVFLIDRSVSMDGGLRYGRSDISRFTYLRQELQDFSGSVLPLLGDKKNVSVITFNEDFEEKEIADSAGLTAIFDGLTPEGATNFSKPFSYVFEKYKSQPLLVILFSDGFANRGESVDQLIARASKQMDLSICIFQIGKDEDGEKIIKRLDSSLESLGAERDVVSVKDFSYLFDHGLKAALYELLRAAN</sequence>
<gene>
    <name evidence="2" type="ORF">J0M35_11430</name>
</gene>
<accession>A0A8J7TLE5</accession>
<feature type="domain" description="VWFA" evidence="1">
    <location>
        <begin position="127"/>
        <end position="311"/>
    </location>
</feature>
<organism evidence="2 3">
    <name type="scientific">Candidatus Obscuribacter phosphatis</name>
    <dbReference type="NCBI Taxonomy" id="1906157"/>
    <lineage>
        <taxon>Bacteria</taxon>
        <taxon>Bacillati</taxon>
        <taxon>Candidatus Melainabacteria</taxon>
        <taxon>Candidatus Obscuribacterales</taxon>
        <taxon>Candidatus Obscuribacteraceae</taxon>
        <taxon>Candidatus Obscuribacter</taxon>
    </lineage>
</organism>
<dbReference type="SUPFAM" id="SSF53300">
    <property type="entry name" value="vWA-like"/>
    <property type="match status" value="1"/>
</dbReference>
<dbReference type="InterPro" id="IPR036465">
    <property type="entry name" value="vWFA_dom_sf"/>
</dbReference>
<dbReference type="EMBL" id="JAFLCK010000015">
    <property type="protein sequence ID" value="MBN8660970.1"/>
    <property type="molecule type" value="Genomic_DNA"/>
</dbReference>
<proteinExistence type="predicted"/>
<dbReference type="Proteomes" id="UP000664277">
    <property type="component" value="Unassembled WGS sequence"/>
</dbReference>
<dbReference type="PROSITE" id="PS50234">
    <property type="entry name" value="VWFA"/>
    <property type="match status" value="1"/>
</dbReference>
<evidence type="ECO:0000313" key="3">
    <source>
        <dbReference type="Proteomes" id="UP000664277"/>
    </source>
</evidence>
<dbReference type="Gene3D" id="3.40.50.410">
    <property type="entry name" value="von Willebrand factor, type A domain"/>
    <property type="match status" value="1"/>
</dbReference>
<reference evidence="2" key="1">
    <citation type="submission" date="2021-02" db="EMBL/GenBank/DDBJ databases">
        <title>Genome-Resolved Metagenomics of a Microbial Community Performing Photosynthetic Biological Nutrient Removal.</title>
        <authorList>
            <person name="Mcdaniel E.A."/>
        </authorList>
    </citation>
    <scope>NUCLEOTIDE SEQUENCE</scope>
    <source>
        <strain evidence="2">UWPOB_OBS1</strain>
    </source>
</reference>
<dbReference type="InterPro" id="IPR002035">
    <property type="entry name" value="VWF_A"/>
</dbReference>
<dbReference type="PANTHER" id="PTHR34706:SF1">
    <property type="entry name" value="VWFA DOMAIN-CONTAINING PROTEIN"/>
    <property type="match status" value="1"/>
</dbReference>
<dbReference type="SMART" id="SM00327">
    <property type="entry name" value="VWA"/>
    <property type="match status" value="1"/>
</dbReference>
<dbReference type="PANTHER" id="PTHR34706">
    <property type="entry name" value="SLR1338 PROTEIN"/>
    <property type="match status" value="1"/>
</dbReference>
<dbReference type="Pfam" id="PF00092">
    <property type="entry name" value="VWA"/>
    <property type="match status" value="1"/>
</dbReference>
<dbReference type="AlphaFoldDB" id="A0A8J7TLE5"/>